<evidence type="ECO:0000313" key="2">
    <source>
        <dbReference type="EMBL" id="CAC5362849.1"/>
    </source>
</evidence>
<feature type="compositionally biased region" description="Basic and acidic residues" evidence="1">
    <location>
        <begin position="226"/>
        <end position="275"/>
    </location>
</feature>
<dbReference type="EMBL" id="CACVKT020000765">
    <property type="protein sequence ID" value="CAC5362849.1"/>
    <property type="molecule type" value="Genomic_DNA"/>
</dbReference>
<proteinExistence type="predicted"/>
<keyword evidence="3" id="KW-1185">Reference proteome</keyword>
<evidence type="ECO:0008006" key="4">
    <source>
        <dbReference type="Google" id="ProtNLM"/>
    </source>
</evidence>
<protein>
    <recommendedName>
        <fullName evidence="4">CARD domain-containing protein</fullName>
    </recommendedName>
</protein>
<reference evidence="2 3" key="1">
    <citation type="submission" date="2020-06" db="EMBL/GenBank/DDBJ databases">
        <authorList>
            <person name="Li R."/>
            <person name="Bekaert M."/>
        </authorList>
    </citation>
    <scope>NUCLEOTIDE SEQUENCE [LARGE SCALE GENOMIC DNA]</scope>
    <source>
        <strain evidence="3">wild</strain>
    </source>
</reference>
<evidence type="ECO:0000313" key="3">
    <source>
        <dbReference type="Proteomes" id="UP000507470"/>
    </source>
</evidence>
<organism evidence="2 3">
    <name type="scientific">Mytilus coruscus</name>
    <name type="common">Sea mussel</name>
    <dbReference type="NCBI Taxonomy" id="42192"/>
    <lineage>
        <taxon>Eukaryota</taxon>
        <taxon>Metazoa</taxon>
        <taxon>Spiralia</taxon>
        <taxon>Lophotrochozoa</taxon>
        <taxon>Mollusca</taxon>
        <taxon>Bivalvia</taxon>
        <taxon>Autobranchia</taxon>
        <taxon>Pteriomorphia</taxon>
        <taxon>Mytilida</taxon>
        <taxon>Mytiloidea</taxon>
        <taxon>Mytilidae</taxon>
        <taxon>Mytilinae</taxon>
        <taxon>Mytilus</taxon>
    </lineage>
</organism>
<name>A0A6J8A860_MYTCO</name>
<evidence type="ECO:0000256" key="1">
    <source>
        <dbReference type="SAM" id="MobiDB-lite"/>
    </source>
</evidence>
<accession>A0A6J8A860</accession>
<dbReference type="OrthoDB" id="10366470at2759"/>
<dbReference type="AlphaFoldDB" id="A0A6J8A860"/>
<gene>
    <name evidence="2" type="ORF">MCOR_4476</name>
</gene>
<feature type="region of interest" description="Disordered" evidence="1">
    <location>
        <begin position="224"/>
        <end position="329"/>
    </location>
</feature>
<sequence length="329" mass="39398">MAQIALDNNILERKFTDNFTYLQENVSGIKEIVDILIEKRVINIHDKLKFLNDNKLQKEKIDDELQEVMTKKNFEEFIFALRKTGQFAVIETLTPNNKEFDEFIGSPEKVAVSSSTKTVIELKTELEQQAHKIVELESEKRKLQQDIDHLKDVQQGVRRTIEEKTSRIRMLKKENIEKKQLKKDVQQLQHDLNSSIEELKKKREYVEKLEKQYKDVVEFNKNLQEQSKEDRQQIKEDRKEREIDRKERAKERKQREINMEQMKKDREQREQDMKISVELSAKMDLMLSKFEQPNMNKDRHETSGTKQPTLDPRPNIAYNLRKNNNQKQQ</sequence>
<dbReference type="Proteomes" id="UP000507470">
    <property type="component" value="Unassembled WGS sequence"/>
</dbReference>